<keyword evidence="4" id="KW-1185">Reference proteome</keyword>
<sequence>MKYFFAYLFCVLLGPTQLLFGQDENTIELGNTLSIHSQILNEDRKLLVSLPDSYQDPSKANSTYPIIILLDGFVHFKTTSAIVGFMGSRTNRNYLMPETIVVAIENVDRERDFTVTKLKTKRPNTMGGGKNFLNFIEKELIPFLDDKYRTTSHRTLIGHSLGGLLTINAYLDENKLFDTYLAIDPSIWWDQTVMLEKVRTTTQTSIGKKLYLATANQGKANYERNKKRHDSFIAFLQERWGEKLKIKQDYFEKEDHRSVPLPAIYEGLKYLNKIVGQ</sequence>
<gene>
    <name evidence="3" type="ORF">VOP03_14970</name>
</gene>
<dbReference type="SUPFAM" id="SSF53474">
    <property type="entry name" value="alpha/beta-Hydrolases"/>
    <property type="match status" value="1"/>
</dbReference>
<dbReference type="InterPro" id="IPR029058">
    <property type="entry name" value="AB_hydrolase_fold"/>
</dbReference>
<dbReference type="Proteomes" id="UP001355298">
    <property type="component" value="Unassembled WGS sequence"/>
</dbReference>
<evidence type="ECO:0000313" key="4">
    <source>
        <dbReference type="Proteomes" id="UP001355298"/>
    </source>
</evidence>
<organism evidence="3 4">
    <name type="scientific">Flagellimonas halotolerans</name>
    <dbReference type="NCBI Taxonomy" id="3112164"/>
    <lineage>
        <taxon>Bacteria</taxon>
        <taxon>Pseudomonadati</taxon>
        <taxon>Bacteroidota</taxon>
        <taxon>Flavobacteriia</taxon>
        <taxon>Flavobacteriales</taxon>
        <taxon>Flavobacteriaceae</taxon>
        <taxon>Flagellimonas</taxon>
    </lineage>
</organism>
<keyword evidence="2 3" id="KW-0378">Hydrolase</keyword>
<dbReference type="GO" id="GO:0016787">
    <property type="term" value="F:hydrolase activity"/>
    <property type="evidence" value="ECO:0007669"/>
    <property type="project" value="UniProtKB-KW"/>
</dbReference>
<evidence type="ECO:0000313" key="3">
    <source>
        <dbReference type="EMBL" id="MEC4266658.1"/>
    </source>
</evidence>
<dbReference type="RefSeq" id="WP_326279871.1">
    <property type="nucleotide sequence ID" value="NZ_JAYKYV010000017.1"/>
</dbReference>
<comment type="caution">
    <text evidence="3">The sequence shown here is derived from an EMBL/GenBank/DDBJ whole genome shotgun (WGS) entry which is preliminary data.</text>
</comment>
<name>A0ABU6IUN1_9FLAO</name>
<comment type="similarity">
    <text evidence="1">Belongs to the esterase D family.</text>
</comment>
<dbReference type="InterPro" id="IPR000801">
    <property type="entry name" value="Esterase-like"/>
</dbReference>
<proteinExistence type="inferred from homology"/>
<dbReference type="Gene3D" id="3.40.50.1820">
    <property type="entry name" value="alpha/beta hydrolase"/>
    <property type="match status" value="1"/>
</dbReference>
<reference evidence="3 4" key="1">
    <citation type="submission" date="2024-01" db="EMBL/GenBank/DDBJ databases">
        <title>The strains designed SYSU M86414 and SYSU M84420 isolated from the marine sediment in San Sha City (Hainan Province, China).</title>
        <authorList>
            <person name="Guo D."/>
        </authorList>
    </citation>
    <scope>NUCLEOTIDE SEQUENCE [LARGE SCALE GENOMIC DNA]</scope>
    <source>
        <strain evidence="3 4">SYSU M84420</strain>
    </source>
</reference>
<evidence type="ECO:0000256" key="1">
    <source>
        <dbReference type="ARBA" id="ARBA00005622"/>
    </source>
</evidence>
<dbReference type="Pfam" id="PF00756">
    <property type="entry name" value="Esterase"/>
    <property type="match status" value="1"/>
</dbReference>
<dbReference type="PANTHER" id="PTHR40841:SF2">
    <property type="entry name" value="SIDEROPHORE-DEGRADING ESTERASE (EUROFUNG)"/>
    <property type="match status" value="1"/>
</dbReference>
<evidence type="ECO:0000256" key="2">
    <source>
        <dbReference type="ARBA" id="ARBA00022801"/>
    </source>
</evidence>
<protein>
    <submittedName>
        <fullName evidence="3">Alpha/beta hydrolase-fold protein</fullName>
    </submittedName>
</protein>
<dbReference type="EMBL" id="JAYMGW010000017">
    <property type="protein sequence ID" value="MEC4266658.1"/>
    <property type="molecule type" value="Genomic_DNA"/>
</dbReference>
<dbReference type="InterPro" id="IPR052558">
    <property type="entry name" value="Siderophore_Hydrolase_D"/>
</dbReference>
<dbReference type="PANTHER" id="PTHR40841">
    <property type="entry name" value="SIDEROPHORE TRIACETYLFUSARININE C ESTERASE"/>
    <property type="match status" value="1"/>
</dbReference>
<accession>A0ABU6IUN1</accession>